<sequence length="140" mass="15764">MGSISTLPTSIKEINLSKFSSVQNALKSKHHRVKQSIKIGKPTVHVAVNYRLGTFGYIGSEELRKELENVHGGSYDARAGLGELAMVDGEFFYEDWGARFSFKRNGGKYEGRNEKVDERLKAYNLLPDTLHKTLSEIEQT</sequence>
<name>A0A1D9PRI7_SCLS1</name>
<dbReference type="OrthoDB" id="6846267at2759"/>
<gene>
    <name evidence="1" type="ORF">sscle_01g000090</name>
</gene>
<protein>
    <submittedName>
        <fullName evidence="1">Uncharacterized protein</fullName>
    </submittedName>
</protein>
<dbReference type="EMBL" id="CP017814">
    <property type="protein sequence ID" value="APA05239.1"/>
    <property type="molecule type" value="Genomic_DNA"/>
</dbReference>
<dbReference type="RefSeq" id="XP_001588986.1">
    <property type="nucleotide sequence ID" value="XM_001588936.1"/>
</dbReference>
<evidence type="ECO:0000313" key="2">
    <source>
        <dbReference type="Proteomes" id="UP000177798"/>
    </source>
</evidence>
<proteinExistence type="predicted"/>
<dbReference type="VEuPathDB" id="FungiDB:sscle_01g000090"/>
<organism evidence="1 2">
    <name type="scientific">Sclerotinia sclerotiorum (strain ATCC 18683 / 1980 / Ss-1)</name>
    <name type="common">White mold</name>
    <name type="synonym">Whetzelinia sclerotiorum</name>
    <dbReference type="NCBI Taxonomy" id="665079"/>
    <lineage>
        <taxon>Eukaryota</taxon>
        <taxon>Fungi</taxon>
        <taxon>Dikarya</taxon>
        <taxon>Ascomycota</taxon>
        <taxon>Pezizomycotina</taxon>
        <taxon>Leotiomycetes</taxon>
        <taxon>Helotiales</taxon>
        <taxon>Sclerotiniaceae</taxon>
        <taxon>Sclerotinia</taxon>
    </lineage>
</organism>
<dbReference type="KEGG" id="ssl:SS1G_09619"/>
<reference evidence="2" key="1">
    <citation type="journal article" date="2017" name="Genome Biol. Evol.">
        <title>The complete genome sequence of the phytopathogenic fungus Sclerotinia sclerotiorum reveals insights into the genome architecture of broad host range pathogens.</title>
        <authorList>
            <person name="Derbyshire M."/>
            <person name="Denton-Giles M."/>
            <person name="Hegedus D."/>
            <person name="Seifbarghy S."/>
            <person name="Rollins J."/>
            <person name="van Kan J."/>
            <person name="Seidl M.F."/>
            <person name="Faino L."/>
            <person name="Mbengue M."/>
            <person name="Navaud O."/>
            <person name="Raffaele S."/>
            <person name="Hammond-Kosack K."/>
            <person name="Heard S."/>
            <person name="Oliver R."/>
        </authorList>
    </citation>
    <scope>NUCLEOTIDE SEQUENCE [LARGE SCALE GENOMIC DNA]</scope>
    <source>
        <strain evidence="2">ATCC 18683 / 1980 / Ss-1</strain>
    </source>
</reference>
<evidence type="ECO:0000313" key="1">
    <source>
        <dbReference type="EMBL" id="APA05239.1"/>
    </source>
</evidence>
<dbReference type="AlphaFoldDB" id="A0A1D9PRI7"/>
<dbReference type="Proteomes" id="UP000177798">
    <property type="component" value="Chromosome 1"/>
</dbReference>
<accession>A0A1D9PRI7</accession>